<evidence type="ECO:0000256" key="1">
    <source>
        <dbReference type="ARBA" id="ARBA00004323"/>
    </source>
</evidence>
<dbReference type="Proteomes" id="UP001652660">
    <property type="component" value="Chromosome 7e"/>
</dbReference>
<keyword evidence="5" id="KW-0333">Golgi apparatus</keyword>
<accession>A0A6P6TI43</accession>
<feature type="domain" description="Exostosin GT47" evidence="8">
    <location>
        <begin position="182"/>
        <end position="520"/>
    </location>
</feature>
<evidence type="ECO:0000259" key="8">
    <source>
        <dbReference type="Pfam" id="PF03016"/>
    </source>
</evidence>
<evidence type="ECO:0000256" key="7">
    <source>
        <dbReference type="SAM" id="Phobius"/>
    </source>
</evidence>
<dbReference type="PANTHER" id="PTHR11062:SF219">
    <property type="entry name" value="XYLOGLUCAN GALACTOSYLTRANSFERASE XLT2-LIKE"/>
    <property type="match status" value="1"/>
</dbReference>
<keyword evidence="7" id="KW-0472">Membrane</keyword>
<feature type="region of interest" description="Disordered" evidence="6">
    <location>
        <begin position="111"/>
        <end position="155"/>
    </location>
</feature>
<comment type="similarity">
    <text evidence="2">Belongs to the glycosyltransferase 47 family.</text>
</comment>
<dbReference type="GO" id="GO:0009969">
    <property type="term" value="P:xyloglucan biosynthetic process"/>
    <property type="evidence" value="ECO:0007669"/>
    <property type="project" value="TreeGrafter"/>
</dbReference>
<dbReference type="RefSeq" id="XP_027077276.1">
    <property type="nucleotide sequence ID" value="XM_027221475.2"/>
</dbReference>
<keyword evidence="4" id="KW-0735">Signal-anchor</keyword>
<evidence type="ECO:0000256" key="3">
    <source>
        <dbReference type="ARBA" id="ARBA00022676"/>
    </source>
</evidence>
<keyword evidence="3 10" id="KW-0328">Glycosyltransferase</keyword>
<dbReference type="InterPro" id="IPR040911">
    <property type="entry name" value="Exostosin_GT47"/>
</dbReference>
<proteinExistence type="inferred from homology"/>
<reference evidence="9" key="1">
    <citation type="journal article" date="2025" name="Foods">
        <title>Unveiling the Microbial Signatures of Arabica Coffee Cherries: Insights into Ripeness Specific Diversity, Functional Traits, and Implications for Quality and Safety.</title>
        <authorList>
            <consortium name="RefSeq"/>
            <person name="Tenea G.N."/>
            <person name="Cifuentes V."/>
            <person name="Reyes P."/>
            <person name="Cevallos-Vallejos M."/>
        </authorList>
    </citation>
    <scope>NUCLEOTIDE SEQUENCE [LARGE SCALE GENOMIC DNA]</scope>
</reference>
<keyword evidence="9" id="KW-1185">Reference proteome</keyword>
<organism evidence="9 10">
    <name type="scientific">Coffea arabica</name>
    <name type="common">Arabian coffee</name>
    <dbReference type="NCBI Taxonomy" id="13443"/>
    <lineage>
        <taxon>Eukaryota</taxon>
        <taxon>Viridiplantae</taxon>
        <taxon>Streptophyta</taxon>
        <taxon>Embryophyta</taxon>
        <taxon>Tracheophyta</taxon>
        <taxon>Spermatophyta</taxon>
        <taxon>Magnoliopsida</taxon>
        <taxon>eudicotyledons</taxon>
        <taxon>Gunneridae</taxon>
        <taxon>Pentapetalae</taxon>
        <taxon>asterids</taxon>
        <taxon>lamiids</taxon>
        <taxon>Gentianales</taxon>
        <taxon>Rubiaceae</taxon>
        <taxon>Ixoroideae</taxon>
        <taxon>Gardenieae complex</taxon>
        <taxon>Bertiereae - Coffeeae clade</taxon>
        <taxon>Coffeeae</taxon>
        <taxon>Coffea</taxon>
    </lineage>
</organism>
<dbReference type="OrthoDB" id="1924787at2759"/>
<reference evidence="10" key="2">
    <citation type="submission" date="2025-08" db="UniProtKB">
        <authorList>
            <consortium name="RefSeq"/>
        </authorList>
    </citation>
    <scope>IDENTIFICATION</scope>
    <source>
        <tissue evidence="10">Leaves</tissue>
    </source>
</reference>
<feature type="compositionally biased region" description="Low complexity" evidence="6">
    <location>
        <begin position="111"/>
        <end position="125"/>
    </location>
</feature>
<keyword evidence="7" id="KW-1133">Transmembrane helix</keyword>
<dbReference type="GO" id="GO:0008378">
    <property type="term" value="F:galactosyltransferase activity"/>
    <property type="evidence" value="ECO:0007669"/>
    <property type="project" value="TreeGrafter"/>
</dbReference>
<evidence type="ECO:0000256" key="2">
    <source>
        <dbReference type="ARBA" id="ARBA00010271"/>
    </source>
</evidence>
<dbReference type="Pfam" id="PF03016">
    <property type="entry name" value="Exostosin_GT47"/>
    <property type="match status" value="1"/>
</dbReference>
<evidence type="ECO:0000256" key="6">
    <source>
        <dbReference type="SAM" id="MobiDB-lite"/>
    </source>
</evidence>
<dbReference type="InterPro" id="IPR004263">
    <property type="entry name" value="Exostosin"/>
</dbReference>
<name>A0A6P6TI43_COFAR</name>
<keyword evidence="3 10" id="KW-0808">Transferase</keyword>
<keyword evidence="7" id="KW-0812">Transmembrane</keyword>
<feature type="compositionally biased region" description="Low complexity" evidence="6">
    <location>
        <begin position="77"/>
        <end position="93"/>
    </location>
</feature>
<feature type="compositionally biased region" description="Basic and acidic residues" evidence="6">
    <location>
        <begin position="130"/>
        <end position="139"/>
    </location>
</feature>
<feature type="transmembrane region" description="Helical" evidence="7">
    <location>
        <begin position="40"/>
        <end position="63"/>
    </location>
</feature>
<evidence type="ECO:0000313" key="10">
    <source>
        <dbReference type="RefSeq" id="XP_027077276.1"/>
    </source>
</evidence>
<dbReference type="AlphaFoldDB" id="A0A6P6TI43"/>
<evidence type="ECO:0000256" key="4">
    <source>
        <dbReference type="ARBA" id="ARBA00022968"/>
    </source>
</evidence>
<dbReference type="GO" id="GO:0000139">
    <property type="term" value="C:Golgi membrane"/>
    <property type="evidence" value="ECO:0007669"/>
    <property type="project" value="UniProtKB-SubCell"/>
</dbReference>
<dbReference type="GeneID" id="113701028"/>
<evidence type="ECO:0000256" key="5">
    <source>
        <dbReference type="ARBA" id="ARBA00023034"/>
    </source>
</evidence>
<protein>
    <submittedName>
        <fullName evidence="10">Xyloglucan galactosyltransferase XLT2</fullName>
    </submittedName>
</protein>
<comment type="subcellular location">
    <subcellularLocation>
        <location evidence="1">Golgi apparatus membrane</location>
        <topology evidence="1">Single-pass type II membrane protein</topology>
    </subcellularLocation>
</comment>
<gene>
    <name evidence="10" type="primary">LOC113701028</name>
</gene>
<feature type="region of interest" description="Disordered" evidence="6">
    <location>
        <begin position="71"/>
        <end position="93"/>
    </location>
</feature>
<sequence length="587" mass="67543">MNPFSKSSSTVKGHNILDSHPMKKTTINLKNTFRSVKSYVSFYHCAWLLMIILFQFSILLVLLTTRGGPSPPPIHEQYPPTHLQQEQQQQPQVIQQLDLPLDDDKIQQEQVVVQEQQQPKQQPQEEVVEDGNKPKDDVSHQLGSPPDHEDGDNNTKQVPLEQAIEGHQLASPSDQDDNHEQCKYGKVYAYDLPPIFNKELVINCHDLDPWKSKCPAVSNNGFGPNAAATLAGTVPQELAPSWWWTDMFSGEIIYHTRMSNYKCRTMEPESATAFYVPFYAGLAVSKYLFTNYTASERDYPCERFLEWVKEQPYWKRSNGSDHFLVLGRMTWDFRRKTDDDWGTRFLLMPLMKNMLRLTVERHRWDPLEISYPYPTGFHPRSAPEIEQWQQFAGSRNRTSLFTFVGAKRRKVKNDFRTLLLDHCRNEADACKLVDCDKTPCSDGSSTILEALLHSDFCLQPRGDSDTRKSTFDCMLSGSIPVFFWEGSFRGQHEMFLSGEPESYSVFIDRKEVRNGTSVRRVLEGFRKEDIKRMRDKVIELIPRFVYAFPSEGLGNDAKDAFDTTVEGVLQKIVQKTKLHGGTVYQGQ</sequence>
<dbReference type="PANTHER" id="PTHR11062">
    <property type="entry name" value="EXOSTOSIN HEPARAN SULFATE GLYCOSYLTRANSFERASE -RELATED"/>
    <property type="match status" value="1"/>
</dbReference>
<evidence type="ECO:0000313" key="9">
    <source>
        <dbReference type="Proteomes" id="UP001652660"/>
    </source>
</evidence>